<gene>
    <name evidence="6" type="ORF">VF724_02310</name>
</gene>
<keyword evidence="3" id="KW-0238">DNA-binding</keyword>
<protein>
    <submittedName>
        <fullName evidence="6">LysR family transcriptional regulator</fullName>
    </submittedName>
</protein>
<dbReference type="InterPro" id="IPR036390">
    <property type="entry name" value="WH_DNA-bd_sf"/>
</dbReference>
<reference evidence="6" key="1">
    <citation type="submission" date="2023-12" db="EMBL/GenBank/DDBJ databases">
        <title>Fervidustalea candida gen. nov., sp. nov., a novel member of the family Paenibacillaceae isolated from a geothermal area.</title>
        <authorList>
            <person name="Li W.-J."/>
            <person name="Jiao J.-Y."/>
            <person name="Chen Y."/>
        </authorList>
    </citation>
    <scope>NUCLEOTIDE SEQUENCE</scope>
    <source>
        <strain evidence="6">SYSU GA230002</strain>
    </source>
</reference>
<dbReference type="PROSITE" id="PS50931">
    <property type="entry name" value="HTH_LYSR"/>
    <property type="match status" value="1"/>
</dbReference>
<dbReference type="RefSeq" id="WP_371752600.1">
    <property type="nucleotide sequence ID" value="NZ_JAYJLD010000002.1"/>
</dbReference>
<dbReference type="SUPFAM" id="SSF53850">
    <property type="entry name" value="Periplasmic binding protein-like II"/>
    <property type="match status" value="1"/>
</dbReference>
<sequence length="304" mass="34389">MDLRQIRYFVTIAKEGQITRAAQKLNMAQPPLSQLLRQMEEELNTPLLERNGRNLELTEAGRILRQKGEILLQQFAETLREVKETGEGMRGTLAIGTVISSLSHLPPKIVQFRSRYPEVTYKIERGDTSTLSALLINRDIEVAIVRLPVDSDQFEVLRLPDEPYVLLAPEDWYGSETSLRMEQLERVPLLLLHRTNIRGVYEIIVNECRRAGFEPNIVAECADPTILITLVGAGIGATILSKSALSLFPLRNIKIIELENCSIQSEAAVIWLKDRYLSKAAQRFVEMFGDREIASDRFSSAPDL</sequence>
<dbReference type="EMBL" id="JAYJLD010000002">
    <property type="protein sequence ID" value="MEB3100492.1"/>
    <property type="molecule type" value="Genomic_DNA"/>
</dbReference>
<dbReference type="Pfam" id="PF00126">
    <property type="entry name" value="HTH_1"/>
    <property type="match status" value="1"/>
</dbReference>
<dbReference type="Gene3D" id="3.40.190.290">
    <property type="match status" value="1"/>
</dbReference>
<keyword evidence="7" id="KW-1185">Reference proteome</keyword>
<dbReference type="CDD" id="cd05466">
    <property type="entry name" value="PBP2_LTTR_substrate"/>
    <property type="match status" value="1"/>
</dbReference>
<evidence type="ECO:0000256" key="2">
    <source>
        <dbReference type="ARBA" id="ARBA00023015"/>
    </source>
</evidence>
<keyword evidence="4" id="KW-0804">Transcription</keyword>
<feature type="domain" description="HTH lysR-type" evidence="5">
    <location>
        <begin position="1"/>
        <end position="58"/>
    </location>
</feature>
<dbReference type="InterPro" id="IPR036388">
    <property type="entry name" value="WH-like_DNA-bd_sf"/>
</dbReference>
<evidence type="ECO:0000259" key="5">
    <source>
        <dbReference type="PROSITE" id="PS50931"/>
    </source>
</evidence>
<comment type="similarity">
    <text evidence="1">Belongs to the LysR transcriptional regulatory family.</text>
</comment>
<keyword evidence="2" id="KW-0805">Transcription regulation</keyword>
<dbReference type="Proteomes" id="UP001310386">
    <property type="component" value="Unassembled WGS sequence"/>
</dbReference>
<dbReference type="SUPFAM" id="SSF46785">
    <property type="entry name" value="Winged helix' DNA-binding domain"/>
    <property type="match status" value="1"/>
</dbReference>
<accession>A0ABU5ZE14</accession>
<dbReference type="PANTHER" id="PTHR30346:SF28">
    <property type="entry name" value="HTH-TYPE TRANSCRIPTIONAL REGULATOR CYNR"/>
    <property type="match status" value="1"/>
</dbReference>
<dbReference type="InterPro" id="IPR005119">
    <property type="entry name" value="LysR_subst-bd"/>
</dbReference>
<evidence type="ECO:0000313" key="7">
    <source>
        <dbReference type="Proteomes" id="UP001310386"/>
    </source>
</evidence>
<organism evidence="6 7">
    <name type="scientific">Ferviditalea candida</name>
    <dbReference type="NCBI Taxonomy" id="3108399"/>
    <lineage>
        <taxon>Bacteria</taxon>
        <taxon>Bacillati</taxon>
        <taxon>Bacillota</taxon>
        <taxon>Bacilli</taxon>
        <taxon>Bacillales</taxon>
        <taxon>Paenibacillaceae</taxon>
        <taxon>Ferviditalea</taxon>
    </lineage>
</organism>
<dbReference type="Gene3D" id="1.10.10.10">
    <property type="entry name" value="Winged helix-like DNA-binding domain superfamily/Winged helix DNA-binding domain"/>
    <property type="match status" value="1"/>
</dbReference>
<dbReference type="Pfam" id="PF03466">
    <property type="entry name" value="LysR_substrate"/>
    <property type="match status" value="1"/>
</dbReference>
<evidence type="ECO:0000256" key="1">
    <source>
        <dbReference type="ARBA" id="ARBA00009437"/>
    </source>
</evidence>
<evidence type="ECO:0000313" key="6">
    <source>
        <dbReference type="EMBL" id="MEB3100492.1"/>
    </source>
</evidence>
<dbReference type="PRINTS" id="PR00039">
    <property type="entry name" value="HTHLYSR"/>
</dbReference>
<evidence type="ECO:0000256" key="4">
    <source>
        <dbReference type="ARBA" id="ARBA00023163"/>
    </source>
</evidence>
<proteinExistence type="inferred from homology"/>
<name>A0ABU5ZE14_9BACL</name>
<evidence type="ECO:0000256" key="3">
    <source>
        <dbReference type="ARBA" id="ARBA00023125"/>
    </source>
</evidence>
<comment type="caution">
    <text evidence="6">The sequence shown here is derived from an EMBL/GenBank/DDBJ whole genome shotgun (WGS) entry which is preliminary data.</text>
</comment>
<dbReference type="InterPro" id="IPR000847">
    <property type="entry name" value="LysR_HTH_N"/>
</dbReference>
<dbReference type="PANTHER" id="PTHR30346">
    <property type="entry name" value="TRANSCRIPTIONAL DUAL REGULATOR HCAR-RELATED"/>
    <property type="match status" value="1"/>
</dbReference>